<comment type="subcellular location">
    <subcellularLocation>
        <location evidence="1">Nucleus</location>
    </subcellularLocation>
</comment>
<evidence type="ECO:0000256" key="3">
    <source>
        <dbReference type="ARBA" id="ARBA00023125"/>
    </source>
</evidence>
<keyword evidence="8" id="KW-1185">Reference proteome</keyword>
<dbReference type="EnsemblPlants" id="HORVU.MOREX.r3.7HG0668720.1">
    <property type="protein sequence ID" value="HORVU.MOREX.r3.7HG0668720.1.CDS1"/>
    <property type="gene ID" value="HORVU.MOREX.r3.7HG0668720"/>
</dbReference>
<dbReference type="Gene3D" id="2.170.150.80">
    <property type="entry name" value="NAC domain"/>
    <property type="match status" value="1"/>
</dbReference>
<evidence type="ECO:0000256" key="2">
    <source>
        <dbReference type="ARBA" id="ARBA00023015"/>
    </source>
</evidence>
<evidence type="ECO:0000313" key="8">
    <source>
        <dbReference type="Proteomes" id="UP000011116"/>
    </source>
</evidence>
<evidence type="ECO:0000256" key="1">
    <source>
        <dbReference type="ARBA" id="ARBA00004123"/>
    </source>
</evidence>
<evidence type="ECO:0000256" key="4">
    <source>
        <dbReference type="ARBA" id="ARBA00023163"/>
    </source>
</evidence>
<dbReference type="OrthoDB" id="696608at2759"/>
<dbReference type="Gramene" id="HORVU.MOREX.r3.7HG0668720.1">
    <property type="protein sequence ID" value="HORVU.MOREX.r3.7HG0668720.1.CDS1"/>
    <property type="gene ID" value="HORVU.MOREX.r3.7HG0668720"/>
</dbReference>
<name>A0A8I6Z8T5_HORVV</name>
<accession>A0A8I6Z8T5</accession>
<dbReference type="GO" id="GO:0006355">
    <property type="term" value="P:regulation of DNA-templated transcription"/>
    <property type="evidence" value="ECO:0007669"/>
    <property type="project" value="InterPro"/>
</dbReference>
<dbReference type="InterPro" id="IPR003441">
    <property type="entry name" value="NAC-dom"/>
</dbReference>
<dbReference type="PANTHER" id="PTHR31719">
    <property type="entry name" value="NAC TRANSCRIPTION FACTOR 56"/>
    <property type="match status" value="1"/>
</dbReference>
<keyword evidence="4" id="KW-0804">Transcription</keyword>
<organism evidence="7 8">
    <name type="scientific">Hordeum vulgare subsp. vulgare</name>
    <name type="common">Domesticated barley</name>
    <dbReference type="NCBI Taxonomy" id="112509"/>
    <lineage>
        <taxon>Eukaryota</taxon>
        <taxon>Viridiplantae</taxon>
        <taxon>Streptophyta</taxon>
        <taxon>Embryophyta</taxon>
        <taxon>Tracheophyta</taxon>
        <taxon>Spermatophyta</taxon>
        <taxon>Magnoliopsida</taxon>
        <taxon>Liliopsida</taxon>
        <taxon>Poales</taxon>
        <taxon>Poaceae</taxon>
        <taxon>BOP clade</taxon>
        <taxon>Pooideae</taxon>
        <taxon>Triticodae</taxon>
        <taxon>Triticeae</taxon>
        <taxon>Hordeinae</taxon>
        <taxon>Hordeum</taxon>
    </lineage>
</organism>
<dbReference type="RefSeq" id="XP_044962095.1">
    <property type="nucleotide sequence ID" value="XM_045106160.1"/>
</dbReference>
<dbReference type="GeneID" id="123413215"/>
<reference evidence="7" key="3">
    <citation type="submission" date="2022-01" db="UniProtKB">
        <authorList>
            <consortium name="EnsemblPlants"/>
        </authorList>
    </citation>
    <scope>IDENTIFICATION</scope>
    <source>
        <strain evidence="7">subsp. vulgare</strain>
    </source>
</reference>
<dbReference type="InterPro" id="IPR036093">
    <property type="entry name" value="NAC_dom_sf"/>
</dbReference>
<keyword evidence="3" id="KW-0238">DNA-binding</keyword>
<dbReference type="KEGG" id="hvg:123413215"/>
<dbReference type="Proteomes" id="UP000011116">
    <property type="component" value="Chromosome 7H"/>
</dbReference>
<feature type="domain" description="NAC" evidence="6">
    <location>
        <begin position="9"/>
        <end position="156"/>
    </location>
</feature>
<dbReference type="GO" id="GO:0005634">
    <property type="term" value="C:nucleus"/>
    <property type="evidence" value="ECO:0007669"/>
    <property type="project" value="UniProtKB-SubCell"/>
</dbReference>
<keyword evidence="5" id="KW-0539">Nucleus</keyword>
<dbReference type="SUPFAM" id="SSF101941">
    <property type="entry name" value="NAC domain"/>
    <property type="match status" value="1"/>
</dbReference>
<reference evidence="7" key="2">
    <citation type="submission" date="2020-10" db="EMBL/GenBank/DDBJ databases">
        <authorList>
            <person name="Scholz U."/>
            <person name="Mascher M."/>
            <person name="Fiebig A."/>
        </authorList>
    </citation>
    <scope>NUCLEOTIDE SEQUENCE [LARGE SCALE GENOMIC DNA]</scope>
    <source>
        <strain evidence="7">cv. Morex</strain>
    </source>
</reference>
<evidence type="ECO:0000256" key="5">
    <source>
        <dbReference type="ARBA" id="ARBA00023242"/>
    </source>
</evidence>
<sequence length="516" mass="56663">MEGLDVDGIFQHYRLNPTEVEAVTYYLPRLLSSDTLHGAEKLIHDVEISGCEPKDLAARYAPAPQAAGSGDRFFFTTSKSKNGSKLQSVRTAGGGTWTIQKTTQISHAGSKVGEVKNLSFKKKGKSTGWVMEEYRCLLPEATVAEGVKVFCRMHLAQHAPAAVRQESAAYKLPELQPEAVTASTHAQKRMRVPTSSFTAAAPVFLPDESIPEAEDDMGRLSCSMEELLGLQVDETLMVGATKNMVPLEAEENVEQSHYSEPDEELKFLLDEAAAEQEQQAVSTNEKLSMVQGVGSYKPPVIFSHPSEAEWQADEALGKDGEADGFDIEELERLMESGEALGKDGEADGFDIEELERMMESGEALGKDGEADGFDIEELERMMESGEALGKEKRYNAAPDGEADGFDIEELKRMMDQQEPLCLDALDQGTLEDMLQSDYPVFHDAEKEKSYNAAPDVHAPSLQGHDHSFKPRPCSHDPFEAAWKAEEALENEKRNNAAANLLGGYNNFFSSARGSVH</sequence>
<protein>
    <recommendedName>
        <fullName evidence="6">NAC domain-containing protein</fullName>
    </recommendedName>
</protein>
<evidence type="ECO:0000313" key="7">
    <source>
        <dbReference type="EnsemblPlants" id="HORVU.MOREX.r3.7HG0668720.1.CDS1"/>
    </source>
</evidence>
<dbReference type="PANTHER" id="PTHR31719:SF43">
    <property type="entry name" value="NAC TRANSCRIPTION FACTOR 56"/>
    <property type="match status" value="1"/>
</dbReference>
<dbReference type="PROSITE" id="PS51005">
    <property type="entry name" value="NAC"/>
    <property type="match status" value="1"/>
</dbReference>
<dbReference type="OMA" id="TQISHAG"/>
<evidence type="ECO:0000259" key="6">
    <source>
        <dbReference type="PROSITE" id="PS51005"/>
    </source>
</evidence>
<dbReference type="GO" id="GO:0003677">
    <property type="term" value="F:DNA binding"/>
    <property type="evidence" value="ECO:0007669"/>
    <property type="project" value="UniProtKB-KW"/>
</dbReference>
<dbReference type="AlphaFoldDB" id="A0A8I6Z8T5"/>
<proteinExistence type="predicted"/>
<dbReference type="Pfam" id="PF02365">
    <property type="entry name" value="NAM"/>
    <property type="match status" value="1"/>
</dbReference>
<keyword evidence="2" id="KW-0805">Transcription regulation</keyword>
<gene>
    <name evidence="7" type="primary">LOC123413215</name>
</gene>
<reference evidence="8" key="1">
    <citation type="journal article" date="2012" name="Nature">
        <title>A physical, genetic and functional sequence assembly of the barley genome.</title>
        <authorList>
            <consortium name="The International Barley Genome Sequencing Consortium"/>
            <person name="Mayer K.F."/>
            <person name="Waugh R."/>
            <person name="Brown J.W."/>
            <person name="Schulman A."/>
            <person name="Langridge P."/>
            <person name="Platzer M."/>
            <person name="Fincher G.B."/>
            <person name="Muehlbauer G.J."/>
            <person name="Sato K."/>
            <person name="Close T.J."/>
            <person name="Wise R.P."/>
            <person name="Stein N."/>
        </authorList>
    </citation>
    <scope>NUCLEOTIDE SEQUENCE [LARGE SCALE GENOMIC DNA]</scope>
    <source>
        <strain evidence="8">cv. Morex</strain>
    </source>
</reference>